<dbReference type="OrthoDB" id="4540656at2"/>
<evidence type="ECO:0000313" key="4">
    <source>
        <dbReference type="Proteomes" id="UP000316603"/>
    </source>
</evidence>
<feature type="compositionally biased region" description="Basic and acidic residues" evidence="1">
    <location>
        <begin position="1"/>
        <end position="23"/>
    </location>
</feature>
<proteinExistence type="predicted"/>
<accession>A0A561TBM5</accession>
<keyword evidence="4" id="KW-1185">Reference proteome</keyword>
<sequence length="252" mass="25689">MSGEEPGARRDPRAPRVDQRVETGDNGFVVQGRDIDGRTFHTVNTTIRAGGWAAFLGLLVAAVGAVFLYVHFVDDAEAGSGPRSSLASDGTASGVPRAEGQDDAGTRSPPGGAAAEPSEQWRGTLVLDLYGKELDADPPAGDSSFLGTSDITIGNLGSTQVMAGGGVAVAQWEVAGRTPGHAECAEAAATAGSIAAPARRGAVLCVRTDEGRIARLVVTGFAEGFSPAVKLDAVVWELSEEAASDGTLPDTT</sequence>
<evidence type="ECO:0000313" key="3">
    <source>
        <dbReference type="EMBL" id="TWF84499.1"/>
    </source>
</evidence>
<protein>
    <submittedName>
        <fullName evidence="3">Uncharacterized protein</fullName>
    </submittedName>
</protein>
<keyword evidence="2" id="KW-0472">Membrane</keyword>
<organism evidence="3 4">
    <name type="scientific">Streptomyces capillispiralis</name>
    <dbReference type="NCBI Taxonomy" id="68182"/>
    <lineage>
        <taxon>Bacteria</taxon>
        <taxon>Bacillati</taxon>
        <taxon>Actinomycetota</taxon>
        <taxon>Actinomycetes</taxon>
        <taxon>Kitasatosporales</taxon>
        <taxon>Streptomycetaceae</taxon>
        <taxon>Streptomyces</taxon>
    </lineage>
</organism>
<name>A0A561TBM5_9ACTN</name>
<keyword evidence="2" id="KW-0812">Transmembrane</keyword>
<gene>
    <name evidence="3" type="ORF">FHX78_111433</name>
</gene>
<dbReference type="RefSeq" id="WP_145866617.1">
    <property type="nucleotide sequence ID" value="NZ_BNCE01000005.1"/>
</dbReference>
<dbReference type="EMBL" id="VIWV01000001">
    <property type="protein sequence ID" value="TWF84499.1"/>
    <property type="molecule type" value="Genomic_DNA"/>
</dbReference>
<feature type="compositionally biased region" description="Polar residues" evidence="1">
    <location>
        <begin position="82"/>
        <end position="91"/>
    </location>
</feature>
<feature type="region of interest" description="Disordered" evidence="1">
    <location>
        <begin position="79"/>
        <end position="118"/>
    </location>
</feature>
<dbReference type="AlphaFoldDB" id="A0A561TBM5"/>
<evidence type="ECO:0000256" key="1">
    <source>
        <dbReference type="SAM" id="MobiDB-lite"/>
    </source>
</evidence>
<keyword evidence="2" id="KW-1133">Transmembrane helix</keyword>
<feature type="region of interest" description="Disordered" evidence="1">
    <location>
        <begin position="1"/>
        <end position="27"/>
    </location>
</feature>
<comment type="caution">
    <text evidence="3">The sequence shown here is derived from an EMBL/GenBank/DDBJ whole genome shotgun (WGS) entry which is preliminary data.</text>
</comment>
<feature type="transmembrane region" description="Helical" evidence="2">
    <location>
        <begin position="52"/>
        <end position="73"/>
    </location>
</feature>
<reference evidence="3 4" key="1">
    <citation type="submission" date="2019-06" db="EMBL/GenBank/DDBJ databases">
        <title>Sequencing the genomes of 1000 actinobacteria strains.</title>
        <authorList>
            <person name="Klenk H.-P."/>
        </authorList>
    </citation>
    <scope>NUCLEOTIDE SEQUENCE [LARGE SCALE GENOMIC DNA]</scope>
    <source>
        <strain evidence="3 4">DSM 41695</strain>
    </source>
</reference>
<dbReference type="Proteomes" id="UP000316603">
    <property type="component" value="Unassembled WGS sequence"/>
</dbReference>
<evidence type="ECO:0000256" key="2">
    <source>
        <dbReference type="SAM" id="Phobius"/>
    </source>
</evidence>